<keyword evidence="2" id="KW-1185">Reference proteome</keyword>
<dbReference type="STRING" id="3469.A0A4Y7KP88"/>
<sequence length="48" mass="5300">MIEVPLRTVEILVACHVLVFVDSKMLQVGDPVEKAALKGIDWTCTSDE</sequence>
<dbReference type="AlphaFoldDB" id="A0A4Y7KP88"/>
<organism evidence="1 2">
    <name type="scientific">Papaver somniferum</name>
    <name type="common">Opium poppy</name>
    <dbReference type="NCBI Taxonomy" id="3469"/>
    <lineage>
        <taxon>Eukaryota</taxon>
        <taxon>Viridiplantae</taxon>
        <taxon>Streptophyta</taxon>
        <taxon>Embryophyta</taxon>
        <taxon>Tracheophyta</taxon>
        <taxon>Spermatophyta</taxon>
        <taxon>Magnoliopsida</taxon>
        <taxon>Ranunculales</taxon>
        <taxon>Papaveraceae</taxon>
        <taxon>Papaveroideae</taxon>
        <taxon>Papaver</taxon>
    </lineage>
</organism>
<evidence type="ECO:0000313" key="2">
    <source>
        <dbReference type="Proteomes" id="UP000316621"/>
    </source>
</evidence>
<dbReference type="Gramene" id="RZC75153">
    <property type="protein sequence ID" value="RZC75153"/>
    <property type="gene ID" value="C5167_050640"/>
</dbReference>
<protein>
    <submittedName>
        <fullName evidence="1">Uncharacterized protein</fullName>
    </submittedName>
</protein>
<evidence type="ECO:0000313" key="1">
    <source>
        <dbReference type="EMBL" id="RZC75153.1"/>
    </source>
</evidence>
<reference evidence="1 2" key="1">
    <citation type="journal article" date="2018" name="Science">
        <title>The opium poppy genome and morphinan production.</title>
        <authorList>
            <person name="Guo L."/>
            <person name="Winzer T."/>
            <person name="Yang X."/>
            <person name="Li Y."/>
            <person name="Ning Z."/>
            <person name="He Z."/>
            <person name="Teodor R."/>
            <person name="Lu Y."/>
            <person name="Bowser T.A."/>
            <person name="Graham I.A."/>
            <person name="Ye K."/>
        </authorList>
    </citation>
    <scope>NUCLEOTIDE SEQUENCE [LARGE SCALE GENOMIC DNA]</scope>
    <source>
        <strain evidence="2">cv. HN1</strain>
        <tissue evidence="1">Leaves</tissue>
    </source>
</reference>
<accession>A0A4Y7KP88</accession>
<dbReference type="EMBL" id="CM010722">
    <property type="protein sequence ID" value="RZC75153.1"/>
    <property type="molecule type" value="Genomic_DNA"/>
</dbReference>
<dbReference type="Proteomes" id="UP000316621">
    <property type="component" value="Chromosome 8"/>
</dbReference>
<name>A0A4Y7KP88_PAPSO</name>
<proteinExistence type="predicted"/>
<gene>
    <name evidence="1" type="ORF">C5167_050640</name>
</gene>